<proteinExistence type="predicted"/>
<comment type="caution">
    <text evidence="1">The sequence shown here is derived from an EMBL/GenBank/DDBJ whole genome shotgun (WGS) entry which is preliminary data.</text>
</comment>
<dbReference type="Proteomes" id="UP000192939">
    <property type="component" value="Unassembled WGS sequence"/>
</dbReference>
<sequence length="57" mass="6209">MAAPPVIGIEHVSGDGGVELKYFTDGTEPRRFEFRLLLEAPMELHELSLVAGGVNIE</sequence>
<organism evidence="1 2">
    <name type="scientific">Paenibacillus barengoltzii J12</name>
    <dbReference type="NCBI Taxonomy" id="935846"/>
    <lineage>
        <taxon>Bacteria</taxon>
        <taxon>Bacillati</taxon>
        <taxon>Bacillota</taxon>
        <taxon>Bacilli</taxon>
        <taxon>Bacillales</taxon>
        <taxon>Paenibacillaceae</taxon>
        <taxon>Paenibacillus</taxon>
    </lineage>
</organism>
<keyword evidence="2" id="KW-1185">Reference proteome</keyword>
<reference evidence="1 2" key="1">
    <citation type="submission" date="2017-04" db="EMBL/GenBank/DDBJ databases">
        <authorList>
            <person name="Varghese N."/>
            <person name="Submissions S."/>
        </authorList>
    </citation>
    <scope>NUCLEOTIDE SEQUENCE [LARGE SCALE GENOMIC DNA]</scope>
    <source>
        <strain evidence="1 2">J12</strain>
    </source>
</reference>
<accession>A0ABY1M3K3</accession>
<name>A0ABY1M3K3_9BACL</name>
<protein>
    <submittedName>
        <fullName evidence="1">Uncharacterized protein</fullName>
    </submittedName>
</protein>
<dbReference type="EMBL" id="FXAE01000049">
    <property type="protein sequence ID" value="SMF55357.1"/>
    <property type="molecule type" value="Genomic_DNA"/>
</dbReference>
<gene>
    <name evidence="1" type="ORF">SAMN02744124_03653</name>
</gene>
<evidence type="ECO:0000313" key="2">
    <source>
        <dbReference type="Proteomes" id="UP000192939"/>
    </source>
</evidence>
<evidence type="ECO:0000313" key="1">
    <source>
        <dbReference type="EMBL" id="SMF55357.1"/>
    </source>
</evidence>